<gene>
    <name evidence="4" type="ORF">AVDCRST_MAG18-229</name>
</gene>
<reference evidence="4" key="1">
    <citation type="submission" date="2020-02" db="EMBL/GenBank/DDBJ databases">
        <authorList>
            <person name="Meier V. D."/>
        </authorList>
    </citation>
    <scope>NUCLEOTIDE SEQUENCE</scope>
    <source>
        <strain evidence="4">AVDCRST_MAG18</strain>
    </source>
</reference>
<sequence length="277" mass="29613">MDFASPTRALKPEEIPGASAPLGMTVAPPMESAIATELRRERDFTAAVLETAGSLVVVLDRSGQILRFNQACEVLTGQSFAMVAGRTLDAILTAPEASPFVATWELLRAGLPPVSFEHIWLTAGGERAHIDWTITALLDDLGHPAYVVGVGIDITERKRAERQRAAEHAVSSVLAEAASSDEAAPLFLEAICSHLDLAVGELWLPVEGGESLRCAARWSLLQDRDEALTALTEAVTFARGIGLPGRVWATGEPIWWHPASEAASMTRARAITEAGLC</sequence>
<dbReference type="AlphaFoldDB" id="A0A6J4UK50"/>
<accession>A0A6J4UK50</accession>
<feature type="region of interest" description="Disordered" evidence="1">
    <location>
        <begin position="1"/>
        <end position="22"/>
    </location>
</feature>
<dbReference type="NCBIfam" id="TIGR00229">
    <property type="entry name" value="sensory_box"/>
    <property type="match status" value="1"/>
</dbReference>
<feature type="domain" description="PAC" evidence="3">
    <location>
        <begin position="114"/>
        <end position="166"/>
    </location>
</feature>
<protein>
    <recommendedName>
        <fullName evidence="5">PAS domain S-box protein</fullName>
    </recommendedName>
</protein>
<dbReference type="PROSITE" id="PS50112">
    <property type="entry name" value="PAS"/>
    <property type="match status" value="1"/>
</dbReference>
<feature type="domain" description="PAS" evidence="2">
    <location>
        <begin position="41"/>
        <end position="96"/>
    </location>
</feature>
<dbReference type="InterPro" id="IPR001610">
    <property type="entry name" value="PAC"/>
</dbReference>
<dbReference type="SMART" id="SM00091">
    <property type="entry name" value="PAS"/>
    <property type="match status" value="1"/>
</dbReference>
<evidence type="ECO:0000313" key="4">
    <source>
        <dbReference type="EMBL" id="CAA9549964.1"/>
    </source>
</evidence>
<dbReference type="Gene3D" id="3.30.450.40">
    <property type="match status" value="1"/>
</dbReference>
<dbReference type="InterPro" id="IPR000700">
    <property type="entry name" value="PAS-assoc_C"/>
</dbReference>
<dbReference type="CDD" id="cd00130">
    <property type="entry name" value="PAS"/>
    <property type="match status" value="1"/>
</dbReference>
<dbReference type="InterPro" id="IPR013656">
    <property type="entry name" value="PAS_4"/>
</dbReference>
<dbReference type="EMBL" id="CADCWN010000015">
    <property type="protein sequence ID" value="CAA9549964.1"/>
    <property type="molecule type" value="Genomic_DNA"/>
</dbReference>
<evidence type="ECO:0000259" key="3">
    <source>
        <dbReference type="PROSITE" id="PS50113"/>
    </source>
</evidence>
<dbReference type="InterPro" id="IPR052155">
    <property type="entry name" value="Biofilm_reg_signaling"/>
</dbReference>
<dbReference type="PANTHER" id="PTHR44757">
    <property type="entry name" value="DIGUANYLATE CYCLASE DGCP"/>
    <property type="match status" value="1"/>
</dbReference>
<dbReference type="SUPFAM" id="SSF55781">
    <property type="entry name" value="GAF domain-like"/>
    <property type="match status" value="1"/>
</dbReference>
<dbReference type="Gene3D" id="3.30.450.20">
    <property type="entry name" value="PAS domain"/>
    <property type="match status" value="1"/>
</dbReference>
<dbReference type="PANTHER" id="PTHR44757:SF2">
    <property type="entry name" value="BIOFILM ARCHITECTURE MAINTENANCE PROTEIN MBAA"/>
    <property type="match status" value="1"/>
</dbReference>
<dbReference type="InterPro" id="IPR035965">
    <property type="entry name" value="PAS-like_dom_sf"/>
</dbReference>
<proteinExistence type="predicted"/>
<dbReference type="Pfam" id="PF08448">
    <property type="entry name" value="PAS_4"/>
    <property type="match status" value="1"/>
</dbReference>
<dbReference type="InterPro" id="IPR029016">
    <property type="entry name" value="GAF-like_dom_sf"/>
</dbReference>
<dbReference type="InterPro" id="IPR000014">
    <property type="entry name" value="PAS"/>
</dbReference>
<organism evidence="4">
    <name type="scientific">uncultured Thermomicrobiales bacterium</name>
    <dbReference type="NCBI Taxonomy" id="1645740"/>
    <lineage>
        <taxon>Bacteria</taxon>
        <taxon>Pseudomonadati</taxon>
        <taxon>Thermomicrobiota</taxon>
        <taxon>Thermomicrobia</taxon>
        <taxon>Thermomicrobiales</taxon>
        <taxon>environmental samples</taxon>
    </lineage>
</organism>
<evidence type="ECO:0000256" key="1">
    <source>
        <dbReference type="SAM" id="MobiDB-lite"/>
    </source>
</evidence>
<evidence type="ECO:0000259" key="2">
    <source>
        <dbReference type="PROSITE" id="PS50112"/>
    </source>
</evidence>
<name>A0A6J4UK50_9BACT</name>
<dbReference type="PROSITE" id="PS50113">
    <property type="entry name" value="PAC"/>
    <property type="match status" value="1"/>
</dbReference>
<dbReference type="SUPFAM" id="SSF55785">
    <property type="entry name" value="PYP-like sensor domain (PAS domain)"/>
    <property type="match status" value="1"/>
</dbReference>
<evidence type="ECO:0008006" key="5">
    <source>
        <dbReference type="Google" id="ProtNLM"/>
    </source>
</evidence>
<dbReference type="SMART" id="SM00086">
    <property type="entry name" value="PAC"/>
    <property type="match status" value="1"/>
</dbReference>